<dbReference type="PANTHER" id="PTHR41913">
    <property type="entry name" value="DUF1684 DOMAIN-CONTAINING PROTEIN"/>
    <property type="match status" value="1"/>
</dbReference>
<dbReference type="Proteomes" id="UP000184357">
    <property type="component" value="Unassembled WGS sequence"/>
</dbReference>
<sequence length="208" mass="22881">MTDDAAADESTRDGDEDASGADARDDEWLARIREMRAEKNEFLASDPQSPVDPALRDDFDGLDYFDPDPAYRVEAAVEVHDDPDTVELTVRNGTAERFHRVATFSFTLPNAEGEPVEETLEALRAEGSATLFVPFRDKTTGQQTYDGGRYMDLHPDGDLADIDAVTLDFNLAYTPFCAFADAFACPLPPTENWLEVAIPAGERGPEIA</sequence>
<evidence type="ECO:0000313" key="3">
    <source>
        <dbReference type="Proteomes" id="UP000184357"/>
    </source>
</evidence>
<dbReference type="OrthoDB" id="334216at2157"/>
<reference evidence="2 3" key="1">
    <citation type="submission" date="2016-11" db="EMBL/GenBank/DDBJ databases">
        <authorList>
            <person name="Jaros S."/>
            <person name="Januszkiewicz K."/>
            <person name="Wedrychowicz H."/>
        </authorList>
    </citation>
    <scope>NUCLEOTIDE SEQUENCE [LARGE SCALE GENOMIC DNA]</scope>
    <source>
        <strain evidence="2 3">DSM 9297</strain>
    </source>
</reference>
<name>A0A1M5MUE8_9EURY</name>
<proteinExistence type="predicted"/>
<protein>
    <recommendedName>
        <fullName evidence="4">DUF1684 domain-containing protein</fullName>
    </recommendedName>
</protein>
<accession>A0A1M5MUE8</accession>
<feature type="region of interest" description="Disordered" evidence="1">
    <location>
        <begin position="1"/>
        <end position="26"/>
    </location>
</feature>
<gene>
    <name evidence="2" type="ORF">SAMN05443636_1153</name>
</gene>
<dbReference type="PANTHER" id="PTHR41913:SF1">
    <property type="entry name" value="DUF1684 DOMAIN-CONTAINING PROTEIN"/>
    <property type="match status" value="1"/>
</dbReference>
<organism evidence="2 3">
    <name type="scientific">Halobaculum gomorrense</name>
    <dbReference type="NCBI Taxonomy" id="43928"/>
    <lineage>
        <taxon>Archaea</taxon>
        <taxon>Methanobacteriati</taxon>
        <taxon>Methanobacteriota</taxon>
        <taxon>Stenosarchaea group</taxon>
        <taxon>Halobacteria</taxon>
        <taxon>Halobacteriales</taxon>
        <taxon>Haloferacaceae</taxon>
        <taxon>Halobaculum</taxon>
    </lineage>
</organism>
<dbReference type="AlphaFoldDB" id="A0A1M5MUE8"/>
<evidence type="ECO:0000313" key="2">
    <source>
        <dbReference type="EMBL" id="SHG80974.1"/>
    </source>
</evidence>
<dbReference type="Pfam" id="PF07920">
    <property type="entry name" value="DUF1684"/>
    <property type="match status" value="1"/>
</dbReference>
<dbReference type="STRING" id="43928.SAMN05443636_1153"/>
<keyword evidence="3" id="KW-1185">Reference proteome</keyword>
<evidence type="ECO:0008006" key="4">
    <source>
        <dbReference type="Google" id="ProtNLM"/>
    </source>
</evidence>
<dbReference type="EMBL" id="FQWV01000002">
    <property type="protein sequence ID" value="SHG80974.1"/>
    <property type="molecule type" value="Genomic_DNA"/>
</dbReference>
<evidence type="ECO:0000256" key="1">
    <source>
        <dbReference type="SAM" id="MobiDB-lite"/>
    </source>
</evidence>
<dbReference type="Gene3D" id="6.10.250.1680">
    <property type="match status" value="1"/>
</dbReference>
<dbReference type="InterPro" id="IPR012467">
    <property type="entry name" value="DUF1684"/>
</dbReference>